<keyword evidence="2" id="KW-0560">Oxidoreductase</keyword>
<evidence type="ECO:0000313" key="3">
    <source>
        <dbReference type="Proteomes" id="UP000290365"/>
    </source>
</evidence>
<dbReference type="OrthoDB" id="3693562at2"/>
<dbReference type="EC" id="1.-.-.-" evidence="2"/>
<dbReference type="KEGG" id="kbs:EPA93_07240"/>
<dbReference type="InterPro" id="IPR012349">
    <property type="entry name" value="Split_barrel_FMN-bd"/>
</dbReference>
<proteinExistence type="predicted"/>
<keyword evidence="3" id="KW-1185">Reference proteome</keyword>
<feature type="domain" description="Pyridoxamine 5'-phosphate oxidase N-terminal" evidence="1">
    <location>
        <begin position="7"/>
        <end position="95"/>
    </location>
</feature>
<dbReference type="Proteomes" id="UP000290365">
    <property type="component" value="Chromosome"/>
</dbReference>
<organism evidence="2 3">
    <name type="scientific">Ktedonosporobacter rubrisoli</name>
    <dbReference type="NCBI Taxonomy" id="2509675"/>
    <lineage>
        <taxon>Bacteria</taxon>
        <taxon>Bacillati</taxon>
        <taxon>Chloroflexota</taxon>
        <taxon>Ktedonobacteria</taxon>
        <taxon>Ktedonobacterales</taxon>
        <taxon>Ktedonosporobacteraceae</taxon>
        <taxon>Ktedonosporobacter</taxon>
    </lineage>
</organism>
<protein>
    <submittedName>
        <fullName evidence="2">PPOX class F420-dependent oxidoreductase</fullName>
        <ecNumber evidence="2">1.-.-.-</ecNumber>
    </submittedName>
</protein>
<gene>
    <name evidence="2" type="ORF">EPA93_07240</name>
</gene>
<dbReference type="NCBIfam" id="TIGR04023">
    <property type="entry name" value="PPOX_MSMEG_5819"/>
    <property type="match status" value="1"/>
</dbReference>
<dbReference type="SUPFAM" id="SSF50475">
    <property type="entry name" value="FMN-binding split barrel"/>
    <property type="match status" value="1"/>
</dbReference>
<dbReference type="RefSeq" id="WP_129886409.1">
    <property type="nucleotide sequence ID" value="NZ_CP035758.1"/>
</dbReference>
<dbReference type="InterPro" id="IPR011576">
    <property type="entry name" value="Pyridox_Oxase_N"/>
</dbReference>
<sequence>MSNFTSEEQVYLQSQRFGRLATVSEKGELHVVPVAFRYNPHEDSIDIGGHKLTQTKKYRDAVSHGRVAFVVDDVLPSGQTRMIEVRGMVEALPEGGQEIVETFSPEMLRILPTRIISFGLRSNTIEPGQARADFSSRKVE</sequence>
<accession>A0A4P6JLD9</accession>
<reference evidence="2 3" key="1">
    <citation type="submission" date="2019-01" db="EMBL/GenBank/DDBJ databases">
        <title>Ktedonosporobacter rubrisoli SCAWS-G2.</title>
        <authorList>
            <person name="Huang Y."/>
            <person name="Yan B."/>
        </authorList>
    </citation>
    <scope>NUCLEOTIDE SEQUENCE [LARGE SCALE GENOMIC DNA]</scope>
    <source>
        <strain evidence="2 3">SCAWS-G2</strain>
    </source>
</reference>
<evidence type="ECO:0000259" key="1">
    <source>
        <dbReference type="Pfam" id="PF01243"/>
    </source>
</evidence>
<dbReference type="Gene3D" id="2.30.110.10">
    <property type="entry name" value="Electron Transport, Fmn-binding Protein, Chain A"/>
    <property type="match status" value="1"/>
</dbReference>
<dbReference type="AlphaFoldDB" id="A0A4P6JLD9"/>
<dbReference type="EMBL" id="CP035758">
    <property type="protein sequence ID" value="QBD75812.1"/>
    <property type="molecule type" value="Genomic_DNA"/>
</dbReference>
<dbReference type="GO" id="GO:0016491">
    <property type="term" value="F:oxidoreductase activity"/>
    <property type="evidence" value="ECO:0007669"/>
    <property type="project" value="UniProtKB-KW"/>
</dbReference>
<name>A0A4P6JLD9_KTERU</name>
<evidence type="ECO:0000313" key="2">
    <source>
        <dbReference type="EMBL" id="QBD75812.1"/>
    </source>
</evidence>
<dbReference type="Pfam" id="PF01243">
    <property type="entry name" value="PNPOx_N"/>
    <property type="match status" value="1"/>
</dbReference>
<dbReference type="InterPro" id="IPR024031">
    <property type="entry name" value="MSMEG_5819/OxyR"/>
</dbReference>